<evidence type="ECO:0000313" key="3">
    <source>
        <dbReference type="Proteomes" id="UP000001349"/>
    </source>
</evidence>
<dbReference type="HOGENOM" id="CLU_942344_0_0_9"/>
<keyword evidence="1" id="KW-1133">Transmembrane helix</keyword>
<accession>B8I5S3</accession>
<feature type="transmembrane region" description="Helical" evidence="1">
    <location>
        <begin position="17"/>
        <end position="42"/>
    </location>
</feature>
<name>B8I5S3_RUMCH</name>
<dbReference type="KEGG" id="cce:Ccel_0355"/>
<sequence>MGTVNKALHLIAKRPSVLLLTALISIVVCVFEYFFMTLFYGITMFKTGSPFDDYVNIIQFVINAVSVPETAVKIILVLAIAVVSASLILGLIFSGCFNILYNAVQGKEKKAGSEFVHGVKKYFLRMISLNLWTICAVFIFVIYVLIATIPAAIVVDNSISGTMNPLAGVVLSIITAIVLFFSYTFFRQYIAFWYPSAIAYEKSHFKMAKKVSDRNFWPLLSKFIAFDIILVLFDILYIIANFTLANTQVVSGTINTILIVVNIVFKTIVFAILICFVFSSFKKCNDDYKYKEQIR</sequence>
<evidence type="ECO:0000313" key="2">
    <source>
        <dbReference type="EMBL" id="ACL74740.1"/>
    </source>
</evidence>
<protein>
    <recommendedName>
        <fullName evidence="4">Glycerophosphoryl diester phosphodiesterase membrane domain-containing protein</fullName>
    </recommendedName>
</protein>
<dbReference type="EMBL" id="CP001348">
    <property type="protein sequence ID" value="ACL74740.1"/>
    <property type="molecule type" value="Genomic_DNA"/>
</dbReference>
<dbReference type="OrthoDB" id="1738549at2"/>
<gene>
    <name evidence="2" type="ordered locus">Ccel_0355</name>
</gene>
<evidence type="ECO:0000256" key="1">
    <source>
        <dbReference type="SAM" id="Phobius"/>
    </source>
</evidence>
<feature type="transmembrane region" description="Helical" evidence="1">
    <location>
        <begin position="122"/>
        <end position="146"/>
    </location>
</feature>
<dbReference type="eggNOG" id="ENOG5032VB3">
    <property type="taxonomic scope" value="Bacteria"/>
</dbReference>
<keyword evidence="1" id="KW-0812">Transmembrane</keyword>
<organism evidence="2 3">
    <name type="scientific">Ruminiclostridium cellulolyticum (strain ATCC 35319 / DSM 5812 / JCM 6584 / H10)</name>
    <name type="common">Clostridium cellulolyticum</name>
    <dbReference type="NCBI Taxonomy" id="394503"/>
    <lineage>
        <taxon>Bacteria</taxon>
        <taxon>Bacillati</taxon>
        <taxon>Bacillota</taxon>
        <taxon>Clostridia</taxon>
        <taxon>Eubacteriales</taxon>
        <taxon>Oscillospiraceae</taxon>
        <taxon>Ruminiclostridium</taxon>
    </lineage>
</organism>
<keyword evidence="3" id="KW-1185">Reference proteome</keyword>
<reference evidence="2 3" key="1">
    <citation type="submission" date="2009-01" db="EMBL/GenBank/DDBJ databases">
        <title>Complete sequence of Clostridium cellulolyticum H10.</title>
        <authorList>
            <consortium name="US DOE Joint Genome Institute"/>
            <person name="Lucas S."/>
            <person name="Copeland A."/>
            <person name="Lapidus A."/>
            <person name="Glavina del Rio T."/>
            <person name="Dalin E."/>
            <person name="Tice H."/>
            <person name="Bruce D."/>
            <person name="Goodwin L."/>
            <person name="Pitluck S."/>
            <person name="Chertkov O."/>
            <person name="Saunders E."/>
            <person name="Brettin T."/>
            <person name="Detter J.C."/>
            <person name="Han C."/>
            <person name="Larimer F."/>
            <person name="Land M."/>
            <person name="Hauser L."/>
            <person name="Kyrpides N."/>
            <person name="Ivanova N."/>
            <person name="Zhou J."/>
            <person name="Richardson P."/>
        </authorList>
    </citation>
    <scope>NUCLEOTIDE SEQUENCE [LARGE SCALE GENOMIC DNA]</scope>
    <source>
        <strain evidence="3">ATCC 35319 / DSM 5812 / JCM 6584 / H10</strain>
    </source>
</reference>
<keyword evidence="1" id="KW-0472">Membrane</keyword>
<feature type="transmembrane region" description="Helical" evidence="1">
    <location>
        <begin position="166"/>
        <end position="186"/>
    </location>
</feature>
<feature type="transmembrane region" description="Helical" evidence="1">
    <location>
        <begin position="259"/>
        <end position="281"/>
    </location>
</feature>
<feature type="transmembrane region" description="Helical" evidence="1">
    <location>
        <begin position="74"/>
        <end position="101"/>
    </location>
</feature>
<proteinExistence type="predicted"/>
<dbReference type="RefSeq" id="WP_012634804.1">
    <property type="nucleotide sequence ID" value="NC_011898.1"/>
</dbReference>
<dbReference type="Proteomes" id="UP000001349">
    <property type="component" value="Chromosome"/>
</dbReference>
<evidence type="ECO:0008006" key="4">
    <source>
        <dbReference type="Google" id="ProtNLM"/>
    </source>
</evidence>
<feature type="transmembrane region" description="Helical" evidence="1">
    <location>
        <begin position="216"/>
        <end position="239"/>
    </location>
</feature>
<dbReference type="AlphaFoldDB" id="B8I5S3"/>